<dbReference type="OrthoDB" id="3512661at2759"/>
<evidence type="ECO:0000313" key="2">
    <source>
        <dbReference type="EMBL" id="RDW61362.1"/>
    </source>
</evidence>
<dbReference type="AlphaFoldDB" id="A0A3D8QHQ2"/>
<keyword evidence="3" id="KW-1185">Reference proteome</keyword>
<comment type="caution">
    <text evidence="2">The sequence shown here is derived from an EMBL/GenBank/DDBJ whole genome shotgun (WGS) entry which is preliminary data.</text>
</comment>
<accession>A0A3D8QHQ2</accession>
<organism evidence="2 3">
    <name type="scientific">Coleophoma crateriformis</name>
    <dbReference type="NCBI Taxonomy" id="565419"/>
    <lineage>
        <taxon>Eukaryota</taxon>
        <taxon>Fungi</taxon>
        <taxon>Dikarya</taxon>
        <taxon>Ascomycota</taxon>
        <taxon>Pezizomycotina</taxon>
        <taxon>Leotiomycetes</taxon>
        <taxon>Helotiales</taxon>
        <taxon>Dermateaceae</taxon>
        <taxon>Coleophoma</taxon>
    </lineage>
</organism>
<feature type="transmembrane region" description="Helical" evidence="1">
    <location>
        <begin position="14"/>
        <end position="35"/>
    </location>
</feature>
<dbReference type="Gene3D" id="1.10.390.10">
    <property type="entry name" value="Neutral Protease Domain 2"/>
    <property type="match status" value="1"/>
</dbReference>
<dbReference type="InterPro" id="IPR027268">
    <property type="entry name" value="Peptidase_M4/M1_CTD_sf"/>
</dbReference>
<proteinExistence type="predicted"/>
<evidence type="ECO:0000313" key="3">
    <source>
        <dbReference type="Proteomes" id="UP000256328"/>
    </source>
</evidence>
<evidence type="ECO:0000256" key="1">
    <source>
        <dbReference type="SAM" id="Phobius"/>
    </source>
</evidence>
<gene>
    <name evidence="2" type="ORF">BP5796_11254</name>
</gene>
<name>A0A3D8QHQ2_9HELO</name>
<protein>
    <recommendedName>
        <fullName evidence="4">Peptidase M61 catalytic domain-containing protein</fullName>
    </recommendedName>
</protein>
<keyword evidence="1" id="KW-0472">Membrane</keyword>
<evidence type="ECO:0008006" key="4">
    <source>
        <dbReference type="Google" id="ProtNLM"/>
    </source>
</evidence>
<sequence length="606" mass="68454">MYNAEYSKAWSKRLLFKIILLLSSFPITIQTFVYLKPRFSNTLPATSALSTGLARLDVVLTPVFHDGNATALNVDLRFEQPGLDAERSFLSMVLTLASIDTAHIEPSGILARDEEGPLELLFEDDDSKPQILTRQIKTRRKTVGEVIVSYTALPRYVDRLTRNGPALDFRAEAGGLLGAGYGFLALPPDSEAMHNVRLSWDLSNSPKGTRAVWTFAEAGQHDIARVMFPSSIQHTYFAVGPLKSLSPTTDPTDNDFGVYWFGKPPFDAIDLASQLKVMFNQMSDFFQDKGDVYRIFLRHNPYRGSNTGTALERSFMFSYDDLDYKKPAPLENRLRVLSHEMVHNWVLLDSEAPITENWYSEGMAEYYCLLLRYRAGTLHRSSFLEEVNARLTSYYTNPLVNLSNLEASKLTWTFSDAQKLPYGRGFAYALKMNGLLAKASNYKVSIDDLVLNLLGKSRTGKRYGVKEYLQFCAQYLGEATARKSYDEMRSGRLVIPGEGSLELAPEVQLHRQDQEGWELGFDEVQSLTGQRVIQGLVSGSRAALSGLRNGDRLVYGINMNDAKARFDEVLSLDVERAGETLVFEYWPRSWDKVESYQFIDPEMDEL</sequence>
<keyword evidence="1" id="KW-0812">Transmembrane</keyword>
<keyword evidence="1" id="KW-1133">Transmembrane helix</keyword>
<dbReference type="Proteomes" id="UP000256328">
    <property type="component" value="Unassembled WGS sequence"/>
</dbReference>
<reference evidence="2 3" key="1">
    <citation type="journal article" date="2018" name="IMA Fungus">
        <title>IMA Genome-F 9: Draft genome sequence of Annulohypoxylon stygium, Aspergillus mulundensis, Berkeleyomyces basicola (syn. Thielaviopsis basicola), Ceratocystis smalleyi, two Cercospora beticola strains, Coleophoma cylindrospora, Fusarium fracticaudum, Phialophora cf. hyalina, and Morchella septimelata.</title>
        <authorList>
            <person name="Wingfield B.D."/>
            <person name="Bills G.F."/>
            <person name="Dong Y."/>
            <person name="Huang W."/>
            <person name="Nel W.J."/>
            <person name="Swalarsk-Parry B.S."/>
            <person name="Vaghefi N."/>
            <person name="Wilken P.M."/>
            <person name="An Z."/>
            <person name="de Beer Z.W."/>
            <person name="De Vos L."/>
            <person name="Chen L."/>
            <person name="Duong T.A."/>
            <person name="Gao Y."/>
            <person name="Hammerbacher A."/>
            <person name="Kikkert J.R."/>
            <person name="Li Y."/>
            <person name="Li H."/>
            <person name="Li K."/>
            <person name="Li Q."/>
            <person name="Liu X."/>
            <person name="Ma X."/>
            <person name="Naidoo K."/>
            <person name="Pethybridge S.J."/>
            <person name="Sun J."/>
            <person name="Steenkamp E.T."/>
            <person name="van der Nest M.A."/>
            <person name="van Wyk S."/>
            <person name="Wingfield M.J."/>
            <person name="Xiong C."/>
            <person name="Yue Q."/>
            <person name="Zhang X."/>
        </authorList>
    </citation>
    <scope>NUCLEOTIDE SEQUENCE [LARGE SCALE GENOMIC DNA]</scope>
    <source>
        <strain evidence="2 3">BP5796</strain>
    </source>
</reference>
<dbReference type="EMBL" id="PDLN01000018">
    <property type="protein sequence ID" value="RDW61362.1"/>
    <property type="molecule type" value="Genomic_DNA"/>
</dbReference>